<dbReference type="GeneID" id="22112278"/>
<keyword evidence="3" id="KW-1185">Reference proteome</keyword>
<dbReference type="KEGG" id="vg:22112278"/>
<reference evidence="2 3" key="1">
    <citation type="submission" date="2014-05" db="EMBL/GenBank/DDBJ databases">
        <title>Complete genome sequence of Aeromonas bacteriophage pAh6-C.</title>
        <authorList>
            <person name="Jun J.W."/>
            <person name="Park S.C."/>
        </authorList>
    </citation>
    <scope>NUCLEOTIDE SEQUENCE [LARGE SCALE GENOMIC DNA]</scope>
</reference>
<feature type="compositionally biased region" description="Polar residues" evidence="1">
    <location>
        <begin position="313"/>
        <end position="327"/>
    </location>
</feature>
<protein>
    <submittedName>
        <fullName evidence="2">Uncharacterized protein</fullName>
    </submittedName>
</protein>
<proteinExistence type="predicted"/>
<evidence type="ECO:0000313" key="2">
    <source>
        <dbReference type="EMBL" id="AII26776.1"/>
    </source>
</evidence>
<dbReference type="EMBL" id="KJ858521">
    <property type="protein sequence ID" value="AII26776.1"/>
    <property type="molecule type" value="Genomic_DNA"/>
</dbReference>
<evidence type="ECO:0000313" key="3">
    <source>
        <dbReference type="Proteomes" id="UP000028666"/>
    </source>
</evidence>
<evidence type="ECO:0000256" key="1">
    <source>
        <dbReference type="SAM" id="MobiDB-lite"/>
    </source>
</evidence>
<dbReference type="Proteomes" id="UP000028666">
    <property type="component" value="Segment"/>
</dbReference>
<dbReference type="RefSeq" id="YP_009103356.1">
    <property type="nucleotide sequence ID" value="NC_025459.1"/>
</dbReference>
<name>A0A076G3N4_9CAUD</name>
<feature type="region of interest" description="Disordered" evidence="1">
    <location>
        <begin position="313"/>
        <end position="338"/>
    </location>
</feature>
<organism evidence="2 3">
    <name type="scientific">Aeromonas phage pAh6-C</name>
    <dbReference type="NCBI Taxonomy" id="1505227"/>
    <lineage>
        <taxon>Viruses</taxon>
        <taxon>Duplodnaviria</taxon>
        <taxon>Heunggongvirae</taxon>
        <taxon>Uroviricota</taxon>
        <taxon>Caudoviricetes</taxon>
        <taxon>Chaseviridae</taxon>
        <taxon>Nefertitivirinae</taxon>
        <taxon>Pahsextavirus</taxon>
        <taxon>Pahsextavirus pAh6C</taxon>
    </lineage>
</organism>
<gene>
    <name evidence="2" type="ORF">AH6C_022</name>
</gene>
<dbReference type="OrthoDB" id="34119at10239"/>
<sequence>MTLRPVLTKLWAEDALPENLGDAGSYIPANPSYPDQQPNQYAVGWTVNHPVVKQPHHWMNSWLYSTDWQLMEWYKSNFNWQQEITYVKGAVIIVDEVRYVAQSSNTNKAPLAHPAIWFPAKFHTMLQAQADYAAVALKVNNHVGDNGNPHGETYESFNGMSRADIDAAVQAQDTLAQSHINRRDNPHGLTPADVNVLDKDIGGTFTGQVAMTRMDVSGGGIRRLSQGFEIFLDAGARLGIDTTKMMAQKDGQEMLSDTNYAAFRLRNSDLFKPPLPDLDMPLGAGLNAYSAPQGCVVDYTSTQTISYTNKSGLPLQQQSTSRGSVNMDSRFVQQRGKS</sequence>
<accession>A0A076G3N4</accession>